<reference evidence="9 10" key="1">
    <citation type="submission" date="2019-06" db="EMBL/GenBank/DDBJ databases">
        <title>Sequencing the genomes of 1000 actinobacteria strains.</title>
        <authorList>
            <person name="Klenk H.-P."/>
        </authorList>
    </citation>
    <scope>NUCLEOTIDE SEQUENCE [LARGE SCALE GENOMIC DNA]</scope>
    <source>
        <strain evidence="9 10">DSM 10596</strain>
    </source>
</reference>
<dbReference type="PANTHER" id="PTHR43660:SF1">
    <property type="entry name" value="DIPEPTIDYL CARBOXYPEPTIDASE"/>
    <property type="match status" value="1"/>
</dbReference>
<dbReference type="InterPro" id="IPR024077">
    <property type="entry name" value="Neurolysin/TOP_dom2"/>
</dbReference>
<dbReference type="Gene3D" id="3.40.390.10">
    <property type="entry name" value="Collagenase (Catalytic Domain)"/>
    <property type="match status" value="1"/>
</dbReference>
<evidence type="ECO:0000256" key="2">
    <source>
        <dbReference type="ARBA" id="ARBA00022670"/>
    </source>
</evidence>
<dbReference type="Proteomes" id="UP000316181">
    <property type="component" value="Unassembled WGS sequence"/>
</dbReference>
<evidence type="ECO:0000256" key="4">
    <source>
        <dbReference type="ARBA" id="ARBA00022801"/>
    </source>
</evidence>
<dbReference type="EMBL" id="VFNV01000001">
    <property type="protein sequence ID" value="TQK76589.1"/>
    <property type="molecule type" value="Genomic_DNA"/>
</dbReference>
<keyword evidence="5 7" id="KW-0862">Zinc</keyword>
<organism evidence="9 10">
    <name type="scientific">Rarobacter incanus</name>
    <dbReference type="NCBI Taxonomy" id="153494"/>
    <lineage>
        <taxon>Bacteria</taxon>
        <taxon>Bacillati</taxon>
        <taxon>Actinomycetota</taxon>
        <taxon>Actinomycetes</taxon>
        <taxon>Micrococcales</taxon>
        <taxon>Rarobacteraceae</taxon>
        <taxon>Rarobacter</taxon>
    </lineage>
</organism>
<dbReference type="InterPro" id="IPR034005">
    <property type="entry name" value="M3A_DCP"/>
</dbReference>
<dbReference type="GO" id="GO:0004222">
    <property type="term" value="F:metalloendopeptidase activity"/>
    <property type="evidence" value="ECO:0007669"/>
    <property type="project" value="InterPro"/>
</dbReference>
<gene>
    <name evidence="9" type="ORF">FB389_1273</name>
</gene>
<dbReference type="SUPFAM" id="SSF55486">
    <property type="entry name" value="Metalloproteases ('zincins'), catalytic domain"/>
    <property type="match status" value="1"/>
</dbReference>
<dbReference type="OrthoDB" id="9773538at2"/>
<dbReference type="Gene3D" id="1.10.1370.10">
    <property type="entry name" value="Neurolysin, domain 3"/>
    <property type="match status" value="1"/>
</dbReference>
<dbReference type="InterPro" id="IPR001567">
    <property type="entry name" value="Pept_M3A_M3B_dom"/>
</dbReference>
<keyword evidence="10" id="KW-1185">Reference proteome</keyword>
<dbReference type="GO" id="GO:0005829">
    <property type="term" value="C:cytosol"/>
    <property type="evidence" value="ECO:0007669"/>
    <property type="project" value="TreeGrafter"/>
</dbReference>
<evidence type="ECO:0000313" key="9">
    <source>
        <dbReference type="EMBL" id="TQK76589.1"/>
    </source>
</evidence>
<evidence type="ECO:0000256" key="6">
    <source>
        <dbReference type="ARBA" id="ARBA00023049"/>
    </source>
</evidence>
<keyword evidence="3 7" id="KW-0479">Metal-binding</keyword>
<dbReference type="CDD" id="cd06456">
    <property type="entry name" value="M3A_DCP"/>
    <property type="match status" value="1"/>
</dbReference>
<keyword evidence="2 7" id="KW-0645">Protease</keyword>
<dbReference type="PANTHER" id="PTHR43660">
    <property type="entry name" value="DIPEPTIDYL CARBOXYPEPTIDASE"/>
    <property type="match status" value="1"/>
</dbReference>
<evidence type="ECO:0000256" key="1">
    <source>
        <dbReference type="ARBA" id="ARBA00006040"/>
    </source>
</evidence>
<evidence type="ECO:0000313" key="10">
    <source>
        <dbReference type="Proteomes" id="UP000316181"/>
    </source>
</evidence>
<accession>A0A542SPP8</accession>
<dbReference type="InterPro" id="IPR045090">
    <property type="entry name" value="Pept_M3A_M3B"/>
</dbReference>
<keyword evidence="6 7" id="KW-0482">Metalloprotease</keyword>
<evidence type="ECO:0000256" key="5">
    <source>
        <dbReference type="ARBA" id="ARBA00022833"/>
    </source>
</evidence>
<evidence type="ECO:0000256" key="3">
    <source>
        <dbReference type="ARBA" id="ARBA00022723"/>
    </source>
</evidence>
<name>A0A542SPP8_9MICO</name>
<proteinExistence type="inferred from homology"/>
<sequence length="682" mass="74529">MTAYDSTNPLLAPSALPYQIPNFRRITADHYLPALRAALAQQAATVAAIGAETRPPTTANVLDPWERSVAAVNAVTHPLFNQVSADGTAAFQAVNLQASPLLASHHDDIFMNRAFLARLKGLAANQRDLSPEQSHRIAEMIRDFTRAGADLPTPEQAQLRELNTRINELQTAFEQAVLEAGNAAAVTVADRAALAGLPDDAADALATADGYAIDIKLPTAQLILESLDDRDLRERVQKASEGRALRPPHDTRPLVAELAALRARRARLLGFPNHAAYVAQGETAGTTKRIDGLLSELTPRAVANARLEGAALQQRLDAEDPGAQLRSSDWLHTAAKLRADTFGFDMNQVRPYLELETVVRDGVFFAASELFGISFAPRPDIVAYHPDVRVFEVFDQPEPGARNSGIGLYLADWFTRDTKAGGAWMNTLVDQNHLLGQRSVVVNNLNINKPAPGEPALLRWDEVITLFHEFGHALHALFSDVTYPSSSGTNVPRDFVEYPSQVNEMWAWEPRVLANFARHYKTGEPLDPAIVDKILAARQFGEGFATTEYLAAAVLDQAWHRLGPNEVPADPAGVTDFEESALTDAGFDYPLVPPRYRSTYFKHIFAGGYSAAYYAYIFSEVLDADTVAWYAENGGLTRANGERFRREVLAPGGSGNPLSGFESLRGRPARVDALLRRRGLTG</sequence>
<dbReference type="InterPro" id="IPR024079">
    <property type="entry name" value="MetalloPept_cat_dom_sf"/>
</dbReference>
<dbReference type="GO" id="GO:0006508">
    <property type="term" value="P:proteolysis"/>
    <property type="evidence" value="ECO:0007669"/>
    <property type="project" value="UniProtKB-KW"/>
</dbReference>
<comment type="similarity">
    <text evidence="1 7">Belongs to the peptidase M3 family.</text>
</comment>
<comment type="cofactor">
    <cofactor evidence="7">
        <name>Zn(2+)</name>
        <dbReference type="ChEBI" id="CHEBI:29105"/>
    </cofactor>
    <text evidence="7">Binds 1 zinc ion.</text>
</comment>
<keyword evidence="4 7" id="KW-0378">Hydrolase</keyword>
<protein>
    <submittedName>
        <fullName evidence="9">Peptidyl-dipeptidase Dcp</fullName>
    </submittedName>
</protein>
<evidence type="ECO:0000256" key="7">
    <source>
        <dbReference type="RuleBase" id="RU003435"/>
    </source>
</evidence>
<feature type="domain" description="Peptidase M3A/M3B catalytic" evidence="8">
    <location>
        <begin position="224"/>
        <end position="679"/>
    </location>
</feature>
<dbReference type="Pfam" id="PF01432">
    <property type="entry name" value="Peptidase_M3"/>
    <property type="match status" value="1"/>
</dbReference>
<evidence type="ECO:0000259" key="8">
    <source>
        <dbReference type="Pfam" id="PF01432"/>
    </source>
</evidence>
<comment type="caution">
    <text evidence="9">The sequence shown here is derived from an EMBL/GenBank/DDBJ whole genome shotgun (WGS) entry which is preliminary data.</text>
</comment>
<dbReference type="RefSeq" id="WP_142111970.1">
    <property type="nucleotide sequence ID" value="NZ_BAAATB010000002.1"/>
</dbReference>
<dbReference type="FunFam" id="3.40.390.10:FF:000009">
    <property type="entry name" value="Oligopeptidase A"/>
    <property type="match status" value="1"/>
</dbReference>
<dbReference type="GO" id="GO:0004180">
    <property type="term" value="F:carboxypeptidase activity"/>
    <property type="evidence" value="ECO:0007669"/>
    <property type="project" value="TreeGrafter"/>
</dbReference>
<dbReference type="AlphaFoldDB" id="A0A542SPP8"/>
<dbReference type="GO" id="GO:0046872">
    <property type="term" value="F:metal ion binding"/>
    <property type="evidence" value="ECO:0007669"/>
    <property type="project" value="UniProtKB-UniRule"/>
</dbReference>